<dbReference type="Proteomes" id="UP000077266">
    <property type="component" value="Unassembled WGS sequence"/>
</dbReference>
<name>A0A166N3H5_EXIGL</name>
<sequence>MDAARDAGQRVGGVTAMSPYLRERCPACFALASTGRSFDVGGDVHIAADGNFMHRRFTHAGECPPIAFETRAMVPKAFVDAVGQALEAAGKRPPRPYASRVPERVLKQCAKSHAPQACALGGV</sequence>
<proteinExistence type="predicted"/>
<accession>A0A166N3H5</accession>
<reference evidence="1 2" key="1">
    <citation type="journal article" date="2016" name="Mol. Biol. Evol.">
        <title>Comparative Genomics of Early-Diverging Mushroom-Forming Fungi Provides Insights into the Origins of Lignocellulose Decay Capabilities.</title>
        <authorList>
            <person name="Nagy L.G."/>
            <person name="Riley R."/>
            <person name="Tritt A."/>
            <person name="Adam C."/>
            <person name="Daum C."/>
            <person name="Floudas D."/>
            <person name="Sun H."/>
            <person name="Yadav J.S."/>
            <person name="Pangilinan J."/>
            <person name="Larsson K.H."/>
            <person name="Matsuura K."/>
            <person name="Barry K."/>
            <person name="Labutti K."/>
            <person name="Kuo R."/>
            <person name="Ohm R.A."/>
            <person name="Bhattacharya S.S."/>
            <person name="Shirouzu T."/>
            <person name="Yoshinaga Y."/>
            <person name="Martin F.M."/>
            <person name="Grigoriev I.V."/>
            <person name="Hibbett D.S."/>
        </authorList>
    </citation>
    <scope>NUCLEOTIDE SEQUENCE [LARGE SCALE GENOMIC DNA]</scope>
    <source>
        <strain evidence="1 2">HHB12029</strain>
    </source>
</reference>
<gene>
    <name evidence="1" type="ORF">EXIGLDRAFT_633388</name>
</gene>
<dbReference type="OrthoDB" id="10483881at2759"/>
<protein>
    <submittedName>
        <fullName evidence="1">Uncharacterized protein</fullName>
    </submittedName>
</protein>
<organism evidence="1 2">
    <name type="scientific">Exidia glandulosa HHB12029</name>
    <dbReference type="NCBI Taxonomy" id="1314781"/>
    <lineage>
        <taxon>Eukaryota</taxon>
        <taxon>Fungi</taxon>
        <taxon>Dikarya</taxon>
        <taxon>Basidiomycota</taxon>
        <taxon>Agaricomycotina</taxon>
        <taxon>Agaricomycetes</taxon>
        <taxon>Auriculariales</taxon>
        <taxon>Exidiaceae</taxon>
        <taxon>Exidia</taxon>
    </lineage>
</organism>
<keyword evidence="2" id="KW-1185">Reference proteome</keyword>
<dbReference type="STRING" id="1314781.A0A166N3H5"/>
<evidence type="ECO:0000313" key="1">
    <source>
        <dbReference type="EMBL" id="KZV78710.1"/>
    </source>
</evidence>
<dbReference type="InParanoid" id="A0A166N3H5"/>
<evidence type="ECO:0000313" key="2">
    <source>
        <dbReference type="Proteomes" id="UP000077266"/>
    </source>
</evidence>
<dbReference type="AlphaFoldDB" id="A0A166N3H5"/>
<dbReference type="EMBL" id="KV426784">
    <property type="protein sequence ID" value="KZV78710.1"/>
    <property type="molecule type" value="Genomic_DNA"/>
</dbReference>